<dbReference type="RefSeq" id="XP_016984156.1">
    <property type="nucleotide sequence ID" value="XM_017128667.1"/>
</dbReference>
<accession>A0A6P4FF43</accession>
<dbReference type="GeneID" id="108048163"/>
<proteinExistence type="inferred from homology"/>
<reference evidence="6" key="3">
    <citation type="submission" date="2025-05" db="UniProtKB">
        <authorList>
            <consortium name="EnsemblMetazoa"/>
        </authorList>
    </citation>
    <scope>IDENTIFICATION</scope>
</reference>
<keyword evidence="7" id="KW-1185">Reference proteome</keyword>
<keyword evidence="2" id="KW-0104">Cadmium</keyword>
<reference evidence="8" key="2">
    <citation type="submission" date="2025-04" db="UniProtKB">
        <authorList>
            <consortium name="RefSeq"/>
        </authorList>
    </citation>
    <scope>IDENTIFICATION</scope>
</reference>
<dbReference type="AlphaFoldDB" id="A0A6P4FF43"/>
<evidence type="ECO:0000313" key="6">
    <source>
        <dbReference type="EnsemblMetazoa" id="XP_016984156.1"/>
    </source>
</evidence>
<dbReference type="GO" id="GO:0046872">
    <property type="term" value="F:metal ion binding"/>
    <property type="evidence" value="ECO:0007669"/>
    <property type="project" value="UniProtKB-KW"/>
</dbReference>
<keyword evidence="5" id="KW-0186">Copper</keyword>
<evidence type="ECO:0000256" key="4">
    <source>
        <dbReference type="ARBA" id="ARBA00022833"/>
    </source>
</evidence>
<dbReference type="Proteomes" id="UP001652680">
    <property type="component" value="Unassembled WGS sequence"/>
</dbReference>
<sequence>MLTTNKLKSIQGSQTNRKRYFFTMVCKGCGANCKCTDTRCGDNCACSQDCKCVCKKGPKDQCCKTK</sequence>
<keyword evidence="4" id="KW-0862">Zinc</keyword>
<evidence type="ECO:0000313" key="7">
    <source>
        <dbReference type="Proteomes" id="UP001652680"/>
    </source>
</evidence>
<reference evidence="7" key="1">
    <citation type="journal article" date="2021" name="Elife">
        <title>Highly contiguous assemblies of 101 drosophilid genomes.</title>
        <authorList>
            <person name="Kim B.Y."/>
            <person name="Wang J.R."/>
            <person name="Miller D.E."/>
            <person name="Barmina O."/>
            <person name="Delaney E."/>
            <person name="Thompson A."/>
            <person name="Comeault A.A."/>
            <person name="Peede D."/>
            <person name="D'Agostino E.R."/>
            <person name="Pelaez J."/>
            <person name="Aguilar J.M."/>
            <person name="Haji D."/>
            <person name="Matsunaga T."/>
            <person name="Armstrong E.E."/>
            <person name="Zych M."/>
            <person name="Ogawa Y."/>
            <person name="Stamenkovic-Radak M."/>
            <person name="Jelic M."/>
            <person name="Veselinovic M.S."/>
            <person name="Tanaskovic M."/>
            <person name="Eric P."/>
            <person name="Gao J.J."/>
            <person name="Katoh T.K."/>
            <person name="Toda M.J."/>
            <person name="Watabe H."/>
            <person name="Watada M."/>
            <person name="Davis J.S."/>
            <person name="Moyle L.C."/>
            <person name="Manoli G."/>
            <person name="Bertolini E."/>
            <person name="Kostal V."/>
            <person name="Hawley R.S."/>
            <person name="Takahashi A."/>
            <person name="Jones C.D."/>
            <person name="Price D.K."/>
            <person name="Whiteman N."/>
            <person name="Kopp A."/>
            <person name="Matute D.R."/>
            <person name="Petrov D.A."/>
        </authorList>
    </citation>
    <scope>NUCLEOTIDE SEQUENCE [LARGE SCALE GENOMIC DNA]</scope>
</reference>
<protein>
    <submittedName>
        <fullName evidence="8">Metallothionein-3</fullName>
    </submittedName>
</protein>
<comment type="similarity">
    <text evidence="1">Belongs to the metallothionein superfamily. Type 5 family.</text>
</comment>
<dbReference type="InterPro" id="IPR000966">
    <property type="entry name" value="Metalthion_5"/>
</dbReference>
<dbReference type="PRINTS" id="PR00872">
    <property type="entry name" value="MTDIPTERA"/>
</dbReference>
<keyword evidence="3" id="KW-0479">Metal-binding</keyword>
<name>A0A6P4FF43_DRORH</name>
<evidence type="ECO:0000256" key="2">
    <source>
        <dbReference type="ARBA" id="ARBA00022539"/>
    </source>
</evidence>
<dbReference type="Pfam" id="PF02067">
    <property type="entry name" value="Metallothio_5"/>
    <property type="match status" value="1"/>
</dbReference>
<evidence type="ECO:0000256" key="3">
    <source>
        <dbReference type="ARBA" id="ARBA00022723"/>
    </source>
</evidence>
<evidence type="ECO:0000256" key="5">
    <source>
        <dbReference type="ARBA" id="ARBA00023008"/>
    </source>
</evidence>
<evidence type="ECO:0000313" key="8">
    <source>
        <dbReference type="RefSeq" id="XP_016984156.1"/>
    </source>
</evidence>
<organism evidence="8">
    <name type="scientific">Drosophila rhopaloa</name>
    <name type="common">Fruit fly</name>
    <dbReference type="NCBI Taxonomy" id="1041015"/>
    <lineage>
        <taxon>Eukaryota</taxon>
        <taxon>Metazoa</taxon>
        <taxon>Ecdysozoa</taxon>
        <taxon>Arthropoda</taxon>
        <taxon>Hexapoda</taxon>
        <taxon>Insecta</taxon>
        <taxon>Pterygota</taxon>
        <taxon>Neoptera</taxon>
        <taxon>Endopterygota</taxon>
        <taxon>Diptera</taxon>
        <taxon>Brachycera</taxon>
        <taxon>Muscomorpha</taxon>
        <taxon>Ephydroidea</taxon>
        <taxon>Drosophilidae</taxon>
        <taxon>Drosophila</taxon>
        <taxon>Sophophora</taxon>
    </lineage>
</organism>
<dbReference type="EnsemblMetazoa" id="XM_017128667.2">
    <property type="protein sequence ID" value="XP_016984156.1"/>
    <property type="gene ID" value="LOC108048163"/>
</dbReference>
<dbReference type="OrthoDB" id="7802073at2759"/>
<evidence type="ECO:0000256" key="1">
    <source>
        <dbReference type="ARBA" id="ARBA00009641"/>
    </source>
</evidence>
<gene>
    <name evidence="8" type="primary">LOC108048163</name>
    <name evidence="6" type="synonym">108048163</name>
</gene>